<dbReference type="EMBL" id="GGEC01076089">
    <property type="protein sequence ID" value="MBX56573.1"/>
    <property type="molecule type" value="Transcribed_RNA"/>
</dbReference>
<proteinExistence type="predicted"/>
<organism evidence="2">
    <name type="scientific">Rhizophora mucronata</name>
    <name type="common">Asiatic mangrove</name>
    <dbReference type="NCBI Taxonomy" id="61149"/>
    <lineage>
        <taxon>Eukaryota</taxon>
        <taxon>Viridiplantae</taxon>
        <taxon>Streptophyta</taxon>
        <taxon>Embryophyta</taxon>
        <taxon>Tracheophyta</taxon>
        <taxon>Spermatophyta</taxon>
        <taxon>Magnoliopsida</taxon>
        <taxon>eudicotyledons</taxon>
        <taxon>Gunneridae</taxon>
        <taxon>Pentapetalae</taxon>
        <taxon>rosids</taxon>
        <taxon>fabids</taxon>
        <taxon>Malpighiales</taxon>
        <taxon>Rhizophoraceae</taxon>
        <taxon>Rhizophora</taxon>
    </lineage>
</organism>
<keyword evidence="1" id="KW-1133">Transmembrane helix</keyword>
<name>A0A2P2PPB6_RHIMU</name>
<keyword evidence="1" id="KW-0812">Transmembrane</keyword>
<reference evidence="2" key="1">
    <citation type="submission" date="2018-02" db="EMBL/GenBank/DDBJ databases">
        <title>Rhizophora mucronata_Transcriptome.</title>
        <authorList>
            <person name="Meera S.P."/>
            <person name="Sreeshan A."/>
            <person name="Augustine A."/>
        </authorList>
    </citation>
    <scope>NUCLEOTIDE SEQUENCE</scope>
    <source>
        <tissue evidence="2">Leaf</tissue>
    </source>
</reference>
<protein>
    <submittedName>
        <fullName evidence="2">Uncharacterized protein</fullName>
    </submittedName>
</protein>
<accession>A0A2P2PPB6</accession>
<evidence type="ECO:0000256" key="1">
    <source>
        <dbReference type="SAM" id="Phobius"/>
    </source>
</evidence>
<evidence type="ECO:0000313" key="2">
    <source>
        <dbReference type="EMBL" id="MBX56573.1"/>
    </source>
</evidence>
<sequence>MLLDFMPSCYLFMSASSISIPLVGSFLSFLFNDDQVGCVHP</sequence>
<feature type="transmembrane region" description="Helical" evidence="1">
    <location>
        <begin position="9"/>
        <end position="31"/>
    </location>
</feature>
<keyword evidence="1" id="KW-0472">Membrane</keyword>
<dbReference type="AlphaFoldDB" id="A0A2P2PPB6"/>